<protein>
    <submittedName>
        <fullName evidence="1">DNA primase subunit</fullName>
    </submittedName>
</protein>
<sequence>MIDSKYAMFLGPQLSGFKQIRRNVWNSRCPKCGDSEKHKKKKRFYIYQPSRKGLADFLSCACHNCGYHDFFGEFLKSHDEPLYHEYKMELFKEKGWTSNFDKREEAKARSTAQAAAVLERLSEVDEDAPEVEEVDWVRTLRTAPANHPVLQYAHTRLFPDSAYDILGWCDNFQEEFGNFSDIVEKRSLPSDPRLIIPIRNPDGELIALQGRAIGPSELRYITLKMEETASKVFGLDRLKPGLPTIVVEGPLDSLFLPNCIATADANLLAAGIGDILVPDKQMRNAELIKVIERMIDSGKYVALLEDDVFPFKDINAAIQGGWTPSQVLNVIIDSAKKGLAAQLQLSKLRRV</sequence>
<organism evidence="1 2">
    <name type="scientific">Delftia phage PhiW-14</name>
    <name type="common">Deftia acidovorans bacteriophage phiW-14</name>
    <dbReference type="NCBI Taxonomy" id="665032"/>
    <lineage>
        <taxon>Viruses</taxon>
        <taxon>Duplodnaviria</taxon>
        <taxon>Heunggongvirae</taxon>
        <taxon>Uroviricota</taxon>
        <taxon>Caudoviricetes</taxon>
        <taxon>Ionavirus</taxon>
        <taxon>Ionavirus W14</taxon>
    </lineage>
</organism>
<dbReference type="RefSeq" id="YP_003359082.1">
    <property type="nucleotide sequence ID" value="NC_013697.1"/>
</dbReference>
<dbReference type="OrthoDB" id="4202at10239"/>
<proteinExistence type="inferred from homology"/>
<dbReference type="KEGG" id="vg:8684176"/>
<dbReference type="InterPro" id="IPR046392">
    <property type="entry name" value="PRIMASE_T4"/>
</dbReference>
<evidence type="ECO:0000313" key="1">
    <source>
        <dbReference type="EMBL" id="ACV50250.1"/>
    </source>
</evidence>
<accession>C9DGJ9</accession>
<evidence type="ECO:0000313" key="2">
    <source>
        <dbReference type="Proteomes" id="UP000008986"/>
    </source>
</evidence>
<keyword evidence="2" id="KW-1185">Reference proteome</keyword>
<dbReference type="SUPFAM" id="SSF56731">
    <property type="entry name" value="DNA primase core"/>
    <property type="match status" value="1"/>
</dbReference>
<dbReference type="EMBL" id="GQ357915">
    <property type="protein sequence ID" value="ACV50250.1"/>
    <property type="molecule type" value="Genomic_DNA"/>
</dbReference>
<organismHost>
    <name type="scientific">Delftia acidovorans</name>
    <name type="common">Pseudomonas acidovorans</name>
    <name type="synonym">Comamonas acidovorans</name>
    <dbReference type="NCBI Taxonomy" id="80866"/>
</organismHost>
<name>C9DGJ9_BPW14</name>
<dbReference type="HAMAP" id="MF_04157">
    <property type="entry name" value="PRIMASE_T4"/>
    <property type="match status" value="1"/>
</dbReference>
<reference evidence="2" key="1">
    <citation type="submission" date="2009-07" db="EMBL/GenBank/DDBJ databases">
        <authorList>
            <person name="Kropinski A.M."/>
            <person name="Villegas A."/>
            <person name="Lingohr E.J."/>
        </authorList>
    </citation>
    <scope>NUCLEOTIDE SEQUENCE [LARGE SCALE GENOMIC DNA]</scope>
</reference>
<gene>
    <name evidence="1" type="primary">228</name>
</gene>
<dbReference type="GeneID" id="8684176"/>
<dbReference type="Proteomes" id="UP000008986">
    <property type="component" value="Segment"/>
</dbReference>